<proteinExistence type="predicted"/>
<dbReference type="EMBL" id="KK100843">
    <property type="protein sequence ID" value="KIZ03477.1"/>
    <property type="molecule type" value="Genomic_DNA"/>
</dbReference>
<keyword evidence="4" id="KW-1185">Reference proteome</keyword>
<sequence>MSGAIDFLDLYDSLVSSDVQIRITVPAAEDDAPPAKRQQLDQQEGQQKDREGRRTVKVISGHTVFLQKASDWAKCKLGPEWRKDIPGMLDVEVECEGEVEAAELLLKTFYSTVDAARPLQGASHAMLLQVLLLADRLRAERAVEAAVQVLVGSATAGAAGVLDWDTATGVYQLPPALADNPVLKPLFDYAAAALQQQLGDLDATLLNEERRAQLLALPIAALRQLLSDERTRVSSENTVVYTVAAWIKQNASSSAEQHAELAQCVRAPRLTPLYTAAFAAQLLTSWSPAISAADMHYALAFAGLSEAARKMLLDVDGLPLERHAAWQLPPRRTSRTTQAVVEWRVPLAELRRIYESAAAASVSAKLEAGGSTVPVITKSFLWLTRTGQGWGFPNAFELGDVAEWDEVVWRNKALVGQDSTVLVRFTIKDVV</sequence>
<evidence type="ECO:0000313" key="4">
    <source>
        <dbReference type="Proteomes" id="UP000054498"/>
    </source>
</evidence>
<feature type="domain" description="BACK" evidence="2">
    <location>
        <begin position="212"/>
        <end position="274"/>
    </location>
</feature>
<dbReference type="Pfam" id="PF07707">
    <property type="entry name" value="BACK"/>
    <property type="match status" value="1"/>
</dbReference>
<dbReference type="STRING" id="145388.A0A0D2MSR7"/>
<organism evidence="3 4">
    <name type="scientific">Monoraphidium neglectum</name>
    <dbReference type="NCBI Taxonomy" id="145388"/>
    <lineage>
        <taxon>Eukaryota</taxon>
        <taxon>Viridiplantae</taxon>
        <taxon>Chlorophyta</taxon>
        <taxon>core chlorophytes</taxon>
        <taxon>Chlorophyceae</taxon>
        <taxon>CS clade</taxon>
        <taxon>Sphaeropleales</taxon>
        <taxon>Selenastraceae</taxon>
        <taxon>Monoraphidium</taxon>
    </lineage>
</organism>
<dbReference type="InterPro" id="IPR011705">
    <property type="entry name" value="BACK"/>
</dbReference>
<evidence type="ECO:0000259" key="2">
    <source>
        <dbReference type="Pfam" id="PF07707"/>
    </source>
</evidence>
<evidence type="ECO:0000313" key="3">
    <source>
        <dbReference type="EMBL" id="KIZ03477.1"/>
    </source>
</evidence>
<dbReference type="AlphaFoldDB" id="A0A0D2MSR7"/>
<dbReference type="KEGG" id="mng:MNEG_4486"/>
<dbReference type="RefSeq" id="XP_013902496.1">
    <property type="nucleotide sequence ID" value="XM_014047042.1"/>
</dbReference>
<name>A0A0D2MSR7_9CHLO</name>
<protein>
    <recommendedName>
        <fullName evidence="2">BACK domain-containing protein</fullName>
    </recommendedName>
</protein>
<evidence type="ECO:0000256" key="1">
    <source>
        <dbReference type="SAM" id="MobiDB-lite"/>
    </source>
</evidence>
<feature type="region of interest" description="Disordered" evidence="1">
    <location>
        <begin position="27"/>
        <end position="53"/>
    </location>
</feature>
<accession>A0A0D2MSR7</accession>
<dbReference type="Gene3D" id="1.25.40.420">
    <property type="match status" value="1"/>
</dbReference>
<reference evidence="3 4" key="1">
    <citation type="journal article" date="2013" name="BMC Genomics">
        <title>Reconstruction of the lipid metabolism for the microalga Monoraphidium neglectum from its genome sequence reveals characteristics suitable for biofuel production.</title>
        <authorList>
            <person name="Bogen C."/>
            <person name="Al-Dilaimi A."/>
            <person name="Albersmeier A."/>
            <person name="Wichmann J."/>
            <person name="Grundmann M."/>
            <person name="Rupp O."/>
            <person name="Lauersen K.J."/>
            <person name="Blifernez-Klassen O."/>
            <person name="Kalinowski J."/>
            <person name="Goesmann A."/>
            <person name="Mussgnug J.H."/>
            <person name="Kruse O."/>
        </authorList>
    </citation>
    <scope>NUCLEOTIDE SEQUENCE [LARGE SCALE GENOMIC DNA]</scope>
    <source>
        <strain evidence="3 4">SAG 48.87</strain>
    </source>
</reference>
<gene>
    <name evidence="3" type="ORF">MNEG_4486</name>
</gene>
<dbReference type="GeneID" id="25737363"/>
<dbReference type="Proteomes" id="UP000054498">
    <property type="component" value="Unassembled WGS sequence"/>
</dbReference>